<feature type="compositionally biased region" description="Basic and acidic residues" evidence="1">
    <location>
        <begin position="185"/>
        <end position="194"/>
    </location>
</feature>
<evidence type="ECO:0000313" key="2">
    <source>
        <dbReference type="EMBL" id="KAG0249195.1"/>
    </source>
</evidence>
<feature type="region of interest" description="Disordered" evidence="1">
    <location>
        <begin position="136"/>
        <end position="197"/>
    </location>
</feature>
<reference evidence="2" key="1">
    <citation type="journal article" date="2020" name="Fungal Divers.">
        <title>Resolving the Mortierellaceae phylogeny through synthesis of multi-gene phylogenetics and phylogenomics.</title>
        <authorList>
            <person name="Vandepol N."/>
            <person name="Liber J."/>
            <person name="Desiro A."/>
            <person name="Na H."/>
            <person name="Kennedy M."/>
            <person name="Barry K."/>
            <person name="Grigoriev I.V."/>
            <person name="Miller A.N."/>
            <person name="O'Donnell K."/>
            <person name="Stajich J.E."/>
            <person name="Bonito G."/>
        </authorList>
    </citation>
    <scope>NUCLEOTIDE SEQUENCE</scope>
    <source>
        <strain evidence="2">NRRL 28262</strain>
    </source>
</reference>
<dbReference type="AlphaFoldDB" id="A0AAD4GZC7"/>
<keyword evidence="3" id="KW-1185">Reference proteome</keyword>
<organism evidence="2 3">
    <name type="scientific">Linnemannia exigua</name>
    <dbReference type="NCBI Taxonomy" id="604196"/>
    <lineage>
        <taxon>Eukaryota</taxon>
        <taxon>Fungi</taxon>
        <taxon>Fungi incertae sedis</taxon>
        <taxon>Mucoromycota</taxon>
        <taxon>Mortierellomycotina</taxon>
        <taxon>Mortierellomycetes</taxon>
        <taxon>Mortierellales</taxon>
        <taxon>Mortierellaceae</taxon>
        <taxon>Linnemannia</taxon>
    </lineage>
</organism>
<name>A0AAD4GZC7_9FUNG</name>
<comment type="caution">
    <text evidence="2">The sequence shown here is derived from an EMBL/GenBank/DDBJ whole genome shotgun (WGS) entry which is preliminary data.</text>
</comment>
<protein>
    <submittedName>
        <fullName evidence="2">Uncharacterized protein</fullName>
    </submittedName>
</protein>
<feature type="non-terminal residue" evidence="2">
    <location>
        <position position="1"/>
    </location>
</feature>
<feature type="compositionally biased region" description="Basic and acidic residues" evidence="1">
    <location>
        <begin position="153"/>
        <end position="176"/>
    </location>
</feature>
<feature type="region of interest" description="Disordered" evidence="1">
    <location>
        <begin position="1"/>
        <end position="106"/>
    </location>
</feature>
<feature type="compositionally biased region" description="Polar residues" evidence="1">
    <location>
        <begin position="45"/>
        <end position="71"/>
    </location>
</feature>
<gene>
    <name evidence="2" type="ORF">BGZ95_007634</name>
</gene>
<evidence type="ECO:0000313" key="3">
    <source>
        <dbReference type="Proteomes" id="UP001194580"/>
    </source>
</evidence>
<sequence>MAPAPTVQPSATTSQTSTTSGVALGPAAHIPQQQPPSAVGATPGPTGQTLQQSQSPKSTTGSSLFGTQTQERPPPSTQLSAGAKSLISSSQAMMSPTAAKHRRTEKAMAAVMGGLGSHFPSIQGSDILTASQALSLAKSQMPPPASPAATKAQMREKKKEEAKRKEEEKEKEEAAKEVTTTEGEQSGKPKERPRVCGAGYVEPKDEYIRQYSKNREMKYIWLKTIAAGSEGTATMMKLVSGGTERMVGMAFCMKLYEGDHRRN</sequence>
<accession>A0AAD4GZC7</accession>
<feature type="compositionally biased region" description="Low complexity" evidence="1">
    <location>
        <begin position="1"/>
        <end position="23"/>
    </location>
</feature>
<dbReference type="EMBL" id="JAAAIL010003792">
    <property type="protein sequence ID" value="KAG0249195.1"/>
    <property type="molecule type" value="Genomic_DNA"/>
</dbReference>
<proteinExistence type="predicted"/>
<evidence type="ECO:0000256" key="1">
    <source>
        <dbReference type="SAM" id="MobiDB-lite"/>
    </source>
</evidence>
<dbReference type="Proteomes" id="UP001194580">
    <property type="component" value="Unassembled WGS sequence"/>
</dbReference>